<evidence type="ECO:0000313" key="2">
    <source>
        <dbReference type="EMBL" id="MBX42803.1"/>
    </source>
</evidence>
<keyword evidence="1" id="KW-0812">Transmembrane</keyword>
<sequence>MAYFLFSLLSFLFSFFLGINNVWLAFIIIEVL</sequence>
<evidence type="ECO:0000256" key="1">
    <source>
        <dbReference type="SAM" id="Phobius"/>
    </source>
</evidence>
<feature type="transmembrane region" description="Helical" evidence="1">
    <location>
        <begin position="6"/>
        <end position="29"/>
    </location>
</feature>
<reference evidence="2" key="1">
    <citation type="submission" date="2018-02" db="EMBL/GenBank/DDBJ databases">
        <title>Rhizophora mucronata_Transcriptome.</title>
        <authorList>
            <person name="Meera S.P."/>
            <person name="Sreeshan A."/>
            <person name="Augustine A."/>
        </authorList>
    </citation>
    <scope>NUCLEOTIDE SEQUENCE</scope>
    <source>
        <tissue evidence="2">Leaf</tissue>
    </source>
</reference>
<name>A0A2P2NJZ4_RHIMU</name>
<keyword evidence="1" id="KW-1133">Transmembrane helix</keyword>
<dbReference type="EMBL" id="GGEC01062319">
    <property type="protein sequence ID" value="MBX42803.1"/>
    <property type="molecule type" value="Transcribed_RNA"/>
</dbReference>
<accession>A0A2P2NJZ4</accession>
<dbReference type="AlphaFoldDB" id="A0A2P2NJZ4"/>
<protein>
    <submittedName>
        <fullName evidence="2">Uncharacterized protein</fullName>
    </submittedName>
</protein>
<proteinExistence type="predicted"/>
<keyword evidence="1" id="KW-0472">Membrane</keyword>
<organism evidence="2">
    <name type="scientific">Rhizophora mucronata</name>
    <name type="common">Asiatic mangrove</name>
    <dbReference type="NCBI Taxonomy" id="61149"/>
    <lineage>
        <taxon>Eukaryota</taxon>
        <taxon>Viridiplantae</taxon>
        <taxon>Streptophyta</taxon>
        <taxon>Embryophyta</taxon>
        <taxon>Tracheophyta</taxon>
        <taxon>Spermatophyta</taxon>
        <taxon>Magnoliopsida</taxon>
        <taxon>eudicotyledons</taxon>
        <taxon>Gunneridae</taxon>
        <taxon>Pentapetalae</taxon>
        <taxon>rosids</taxon>
        <taxon>fabids</taxon>
        <taxon>Malpighiales</taxon>
        <taxon>Rhizophoraceae</taxon>
        <taxon>Rhizophora</taxon>
    </lineage>
</organism>